<dbReference type="HOGENOM" id="CLU_3131380_0_0_11"/>
<comment type="caution">
    <text evidence="2">The sequence shown here is derived from an EMBL/GenBank/DDBJ whole genome shotgun (WGS) entry which is preliminary data.</text>
</comment>
<accession>U1QCG8</accession>
<feature type="region of interest" description="Disordered" evidence="1">
    <location>
        <begin position="1"/>
        <end position="21"/>
    </location>
</feature>
<organism evidence="2 3">
    <name type="scientific">Actinomyces johnsonii F0542</name>
    <dbReference type="NCBI Taxonomy" id="1321818"/>
    <lineage>
        <taxon>Bacteria</taxon>
        <taxon>Bacillati</taxon>
        <taxon>Actinomycetota</taxon>
        <taxon>Actinomycetes</taxon>
        <taxon>Actinomycetales</taxon>
        <taxon>Actinomycetaceae</taxon>
        <taxon>Actinomyces</taxon>
    </lineage>
</organism>
<name>U1QCG8_9ACTO</name>
<evidence type="ECO:0000313" key="2">
    <source>
        <dbReference type="EMBL" id="ERH25465.1"/>
    </source>
</evidence>
<proteinExistence type="predicted"/>
<dbReference type="Proteomes" id="UP000016536">
    <property type="component" value="Unassembled WGS sequence"/>
</dbReference>
<gene>
    <name evidence="2" type="ORF">HMPREF1979_00487</name>
</gene>
<evidence type="ECO:0000313" key="3">
    <source>
        <dbReference type="Proteomes" id="UP000016536"/>
    </source>
</evidence>
<keyword evidence="3" id="KW-1185">Reference proteome</keyword>
<reference evidence="2 3" key="1">
    <citation type="submission" date="2013-08" db="EMBL/GenBank/DDBJ databases">
        <authorList>
            <person name="Weinstock G."/>
            <person name="Sodergren E."/>
            <person name="Wylie T."/>
            <person name="Fulton L."/>
            <person name="Fulton R."/>
            <person name="Fronick C."/>
            <person name="O'Laughlin M."/>
            <person name="Godfrey J."/>
            <person name="Miner T."/>
            <person name="Herter B."/>
            <person name="Appelbaum E."/>
            <person name="Cordes M."/>
            <person name="Lek S."/>
            <person name="Wollam A."/>
            <person name="Pepin K.H."/>
            <person name="Palsikar V.B."/>
            <person name="Mitreva M."/>
            <person name="Wilson R.K."/>
        </authorList>
    </citation>
    <scope>NUCLEOTIDE SEQUENCE [LARGE SCALE GENOMIC DNA]</scope>
    <source>
        <strain evidence="2 3">F0542</strain>
    </source>
</reference>
<protein>
    <submittedName>
        <fullName evidence="2">Uncharacterized protein</fullName>
    </submittedName>
</protein>
<dbReference type="EMBL" id="AWSE01000020">
    <property type="protein sequence ID" value="ERH25465.1"/>
    <property type="molecule type" value="Genomic_DNA"/>
</dbReference>
<evidence type="ECO:0000256" key="1">
    <source>
        <dbReference type="SAM" id="MobiDB-lite"/>
    </source>
</evidence>
<dbReference type="AlphaFoldDB" id="U1QCG8"/>
<sequence length="49" mass="5131">MGTSTSAAKEPGPRAGRRQNRGIMRFALAHSSLAEAFAIDVDTKATRGA</sequence>